<organism evidence="3">
    <name type="scientific">Anisakis simplex</name>
    <name type="common">Herring worm</name>
    <dbReference type="NCBI Taxonomy" id="6269"/>
    <lineage>
        <taxon>Eukaryota</taxon>
        <taxon>Metazoa</taxon>
        <taxon>Ecdysozoa</taxon>
        <taxon>Nematoda</taxon>
        <taxon>Chromadorea</taxon>
        <taxon>Rhabditida</taxon>
        <taxon>Spirurina</taxon>
        <taxon>Ascaridomorpha</taxon>
        <taxon>Ascaridoidea</taxon>
        <taxon>Anisakidae</taxon>
        <taxon>Anisakis</taxon>
        <taxon>Anisakis simplex complex</taxon>
    </lineage>
</organism>
<sequence length="43" mass="4845">LQVGVAKALYDNEAEWADELAFEKDEILRVLDEQPSELSSLPL</sequence>
<evidence type="ECO:0000259" key="2">
    <source>
        <dbReference type="Pfam" id="PF00018"/>
    </source>
</evidence>
<feature type="domain" description="SH3" evidence="2">
    <location>
        <begin position="7"/>
        <end position="36"/>
    </location>
</feature>
<dbReference type="Gene3D" id="2.30.30.40">
    <property type="entry name" value="SH3 Domains"/>
    <property type="match status" value="1"/>
</dbReference>
<dbReference type="InterPro" id="IPR001452">
    <property type="entry name" value="SH3_domain"/>
</dbReference>
<proteinExistence type="predicted"/>
<evidence type="ECO:0000313" key="3">
    <source>
        <dbReference type="WBParaSite" id="ASIM_0001885501-mRNA-1"/>
    </source>
</evidence>
<dbReference type="WBParaSite" id="ASIM_0001885501-mRNA-1">
    <property type="protein sequence ID" value="ASIM_0001885501-mRNA-1"/>
    <property type="gene ID" value="ASIM_0001885501"/>
</dbReference>
<reference evidence="3" key="1">
    <citation type="submission" date="2017-02" db="UniProtKB">
        <authorList>
            <consortium name="WormBaseParasite"/>
        </authorList>
    </citation>
    <scope>IDENTIFICATION</scope>
</reference>
<evidence type="ECO:0000256" key="1">
    <source>
        <dbReference type="ARBA" id="ARBA00022443"/>
    </source>
</evidence>
<dbReference type="SUPFAM" id="SSF50044">
    <property type="entry name" value="SH3-domain"/>
    <property type="match status" value="1"/>
</dbReference>
<dbReference type="Pfam" id="PF00018">
    <property type="entry name" value="SH3_1"/>
    <property type="match status" value="1"/>
</dbReference>
<protein>
    <submittedName>
        <fullName evidence="3">SH3 domain-containing protein</fullName>
    </submittedName>
</protein>
<name>A0A0M3KD03_ANISI</name>
<keyword evidence="1" id="KW-0728">SH3 domain</keyword>
<dbReference type="InterPro" id="IPR036028">
    <property type="entry name" value="SH3-like_dom_sf"/>
</dbReference>
<dbReference type="AlphaFoldDB" id="A0A0M3KD03"/>
<accession>A0A0M3KD03</accession>